<reference evidence="2" key="1">
    <citation type="submission" date="2023-11" db="EMBL/GenBank/DDBJ databases">
        <title>Genome assemblies of two species of porcelain crab, Petrolisthes cinctipes and Petrolisthes manimaculis (Anomura: Porcellanidae).</title>
        <authorList>
            <person name="Angst P."/>
        </authorList>
    </citation>
    <scope>NUCLEOTIDE SEQUENCE</scope>
    <source>
        <strain evidence="2">PB745_02</strain>
        <tissue evidence="2">Gill</tissue>
    </source>
</reference>
<protein>
    <submittedName>
        <fullName evidence="2">Uncharacterized protein</fullName>
    </submittedName>
</protein>
<evidence type="ECO:0000313" key="2">
    <source>
        <dbReference type="EMBL" id="KAK4299407.1"/>
    </source>
</evidence>
<comment type="caution">
    <text evidence="2">The sequence shown here is derived from an EMBL/GenBank/DDBJ whole genome shotgun (WGS) entry which is preliminary data.</text>
</comment>
<organism evidence="2 3">
    <name type="scientific">Petrolisthes manimaculis</name>
    <dbReference type="NCBI Taxonomy" id="1843537"/>
    <lineage>
        <taxon>Eukaryota</taxon>
        <taxon>Metazoa</taxon>
        <taxon>Ecdysozoa</taxon>
        <taxon>Arthropoda</taxon>
        <taxon>Crustacea</taxon>
        <taxon>Multicrustacea</taxon>
        <taxon>Malacostraca</taxon>
        <taxon>Eumalacostraca</taxon>
        <taxon>Eucarida</taxon>
        <taxon>Decapoda</taxon>
        <taxon>Pleocyemata</taxon>
        <taxon>Anomura</taxon>
        <taxon>Galatheoidea</taxon>
        <taxon>Porcellanidae</taxon>
        <taxon>Petrolisthes</taxon>
    </lineage>
</organism>
<accession>A0AAE1P2D7</accession>
<evidence type="ECO:0000256" key="1">
    <source>
        <dbReference type="SAM" id="MobiDB-lite"/>
    </source>
</evidence>
<dbReference type="AlphaFoldDB" id="A0AAE1P2D7"/>
<evidence type="ECO:0000313" key="3">
    <source>
        <dbReference type="Proteomes" id="UP001292094"/>
    </source>
</evidence>
<proteinExistence type="predicted"/>
<keyword evidence="3" id="KW-1185">Reference proteome</keyword>
<feature type="region of interest" description="Disordered" evidence="1">
    <location>
        <begin position="1"/>
        <end position="27"/>
    </location>
</feature>
<dbReference type="EMBL" id="JAWZYT010003244">
    <property type="protein sequence ID" value="KAK4299407.1"/>
    <property type="molecule type" value="Genomic_DNA"/>
</dbReference>
<name>A0AAE1P2D7_9EUCA</name>
<gene>
    <name evidence="2" type="ORF">Pmani_028304</name>
</gene>
<sequence length="205" mass="22877">MIDGPKMEAGDPGGGCERKTTQGGCDGWRQTTPATLPPSHLLHSLTPYLHLPSIPPPSHLLHSLTPYLHLTSTPPSSHGTYTYLPHHHHHTSYIHTLPTVHLPSTPPLSHLSYIHISPTSAFHVNSSSYLLLNPHPTPVWLSSWEPPPIPTQLAQVGARLEEEIQVSGTHNSYTYFPPDLWDNQLSRWFIFLLYRDNMCTTRGAS</sequence>
<dbReference type="Proteomes" id="UP001292094">
    <property type="component" value="Unassembled WGS sequence"/>
</dbReference>